<evidence type="ECO:0008006" key="5">
    <source>
        <dbReference type="Google" id="ProtNLM"/>
    </source>
</evidence>
<proteinExistence type="predicted"/>
<dbReference type="OrthoDB" id="9797643at2"/>
<feature type="domain" description="DUF2089" evidence="2">
    <location>
        <begin position="8"/>
        <end position="38"/>
    </location>
</feature>
<protein>
    <recommendedName>
        <fullName evidence="5">DUF2089 domain-containing protein</fullName>
    </recommendedName>
</protein>
<dbReference type="Pfam" id="PF22747">
    <property type="entry name" value="Zn_ribbon_DUF2089"/>
    <property type="match status" value="1"/>
</dbReference>
<organism evidence="3 4">
    <name type="scientific">Thermoflexus hugenholtzii JAD2</name>
    <dbReference type="NCBI Taxonomy" id="877466"/>
    <lineage>
        <taxon>Bacteria</taxon>
        <taxon>Bacillati</taxon>
        <taxon>Chloroflexota</taxon>
        <taxon>Thermoflexia</taxon>
        <taxon>Thermoflexales</taxon>
        <taxon>Thermoflexaceae</taxon>
        <taxon>Thermoflexus</taxon>
    </lineage>
</organism>
<evidence type="ECO:0000259" key="2">
    <source>
        <dbReference type="Pfam" id="PF22747"/>
    </source>
</evidence>
<dbReference type="AlphaFoldDB" id="A0A212QQZ2"/>
<dbReference type="EMBL" id="FYEK01000020">
    <property type="protein sequence ID" value="SNB61910.1"/>
    <property type="molecule type" value="Genomic_DNA"/>
</dbReference>
<dbReference type="Pfam" id="PF09862">
    <property type="entry name" value="DUF2089"/>
    <property type="match status" value="1"/>
</dbReference>
<reference evidence="4" key="1">
    <citation type="submission" date="2017-06" db="EMBL/GenBank/DDBJ databases">
        <authorList>
            <person name="Varghese N."/>
            <person name="Submissions S."/>
        </authorList>
    </citation>
    <scope>NUCLEOTIDE SEQUENCE [LARGE SCALE GENOMIC DNA]</scope>
    <source>
        <strain evidence="4">JAD2</strain>
    </source>
</reference>
<evidence type="ECO:0000259" key="1">
    <source>
        <dbReference type="Pfam" id="PF09862"/>
    </source>
</evidence>
<accession>A0A212QQZ2</accession>
<keyword evidence="4" id="KW-1185">Reference proteome</keyword>
<gene>
    <name evidence="3" type="ORF">SAMN02746019_00027550</name>
</gene>
<sequence>MNRWLGVCPVCGAGLEVVALQCPACEARIEGRFRLGRLARLTPEQLAFVELFLRSEGKFTRLESLTGLSYPTLRKRLQEILRAMGYEAEEEAPPGPEERRQILEELAAGRISYEEALRRLRGRPGSPEA</sequence>
<dbReference type="InterPro" id="IPR053957">
    <property type="entry name" value="DUF2089_Zn_ribbon"/>
</dbReference>
<name>A0A212QQZ2_9CHLR</name>
<dbReference type="InterPro" id="IPR018658">
    <property type="entry name" value="DUF2089"/>
</dbReference>
<dbReference type="Proteomes" id="UP000197025">
    <property type="component" value="Unassembled WGS sequence"/>
</dbReference>
<evidence type="ECO:0000313" key="3">
    <source>
        <dbReference type="EMBL" id="SNB61910.1"/>
    </source>
</evidence>
<dbReference type="RefSeq" id="WP_088570673.1">
    <property type="nucleotide sequence ID" value="NZ_FYEK01000020.1"/>
</dbReference>
<evidence type="ECO:0000313" key="4">
    <source>
        <dbReference type="Proteomes" id="UP000197025"/>
    </source>
</evidence>
<feature type="domain" description="DUF2089" evidence="1">
    <location>
        <begin position="41"/>
        <end position="87"/>
    </location>
</feature>
<dbReference type="InParanoid" id="A0A212QQZ2"/>